<evidence type="ECO:0000256" key="1">
    <source>
        <dbReference type="SAM" id="SignalP"/>
    </source>
</evidence>
<dbReference type="PROSITE" id="PS51257">
    <property type="entry name" value="PROKAR_LIPOPROTEIN"/>
    <property type="match status" value="1"/>
</dbReference>
<keyword evidence="1" id="KW-0732">Signal</keyword>
<feature type="signal peptide" evidence="1">
    <location>
        <begin position="1"/>
        <end position="21"/>
    </location>
</feature>
<protein>
    <recommendedName>
        <fullName evidence="2">Right handed beta helix domain-containing protein</fullName>
    </recommendedName>
</protein>
<feature type="domain" description="Right handed beta helix" evidence="2">
    <location>
        <begin position="76"/>
        <end position="262"/>
    </location>
</feature>
<evidence type="ECO:0000313" key="3">
    <source>
        <dbReference type="EMBL" id="NJR79371.1"/>
    </source>
</evidence>
<dbReference type="InterPro" id="IPR012334">
    <property type="entry name" value="Pectin_lyas_fold"/>
</dbReference>
<comment type="caution">
    <text evidence="3">The sequence shown here is derived from an EMBL/GenBank/DDBJ whole genome shotgun (WGS) entry which is preliminary data.</text>
</comment>
<keyword evidence="4" id="KW-1185">Reference proteome</keyword>
<accession>A0ABX1CN18</accession>
<gene>
    <name evidence="3" type="ORF">HBH26_12340</name>
</gene>
<feature type="chain" id="PRO_5045892963" description="Right handed beta helix domain-containing protein" evidence="1">
    <location>
        <begin position="22"/>
        <end position="312"/>
    </location>
</feature>
<dbReference type="InterPro" id="IPR006626">
    <property type="entry name" value="PbH1"/>
</dbReference>
<name>A0ABX1CN18_9SPHN</name>
<dbReference type="InterPro" id="IPR039448">
    <property type="entry name" value="Beta_helix"/>
</dbReference>
<dbReference type="Pfam" id="PF13229">
    <property type="entry name" value="Beta_helix"/>
    <property type="match status" value="1"/>
</dbReference>
<dbReference type="InterPro" id="IPR011050">
    <property type="entry name" value="Pectin_lyase_fold/virulence"/>
</dbReference>
<proteinExistence type="predicted"/>
<dbReference type="EMBL" id="JAAVJH010000006">
    <property type="protein sequence ID" value="NJR79371.1"/>
    <property type="molecule type" value="Genomic_DNA"/>
</dbReference>
<organism evidence="3 4">
    <name type="scientific">Sphingomonas corticis</name>
    <dbReference type="NCBI Taxonomy" id="2722791"/>
    <lineage>
        <taxon>Bacteria</taxon>
        <taxon>Pseudomonadati</taxon>
        <taxon>Pseudomonadota</taxon>
        <taxon>Alphaproteobacteria</taxon>
        <taxon>Sphingomonadales</taxon>
        <taxon>Sphingomonadaceae</taxon>
        <taxon>Sphingomonas</taxon>
    </lineage>
</organism>
<dbReference type="Gene3D" id="2.160.20.10">
    <property type="entry name" value="Single-stranded right-handed beta-helix, Pectin lyase-like"/>
    <property type="match status" value="1"/>
</dbReference>
<dbReference type="SUPFAM" id="SSF51126">
    <property type="entry name" value="Pectin lyase-like"/>
    <property type="match status" value="1"/>
</dbReference>
<reference evidence="3 4" key="1">
    <citation type="submission" date="2020-03" db="EMBL/GenBank/DDBJ databases">
        <authorList>
            <person name="Wang L."/>
            <person name="He N."/>
            <person name="Li Y."/>
            <person name="Fang Y."/>
            <person name="Zhang F."/>
        </authorList>
    </citation>
    <scope>NUCLEOTIDE SEQUENCE [LARGE SCALE GENOMIC DNA]</scope>
    <source>
        <strain evidence="3 4">36D10-4-7</strain>
    </source>
</reference>
<dbReference type="RefSeq" id="WP_168134902.1">
    <property type="nucleotide sequence ID" value="NZ_JAAVJH010000006.1"/>
</dbReference>
<dbReference type="Proteomes" id="UP000732399">
    <property type="component" value="Unassembled WGS sequence"/>
</dbReference>
<sequence length="312" mass="32763">MRVLAVLTVAALVACTGAASAPTGPATPATLMARLKSAKGGETIRLAPGDYGIVNFPREVHSPAITIDASGATFTGLVLNKVGGVTIRGGQVVGPGGRSYGISIRGSERVRIENMRISGAHRGIVTNESRDIALVGNALTGLVSDGIDVASSQRVLVQRNSCRDFSPNLAVFDAAGKKVRDGDHPDCIQGWSRSTLPPTSDVQVLDNVIEGRMQGIFFGNHVRNGVDDGGFDRIVIRGNKVTVNMNGIVLSGARGGHVRDNKVELWPELPFPERKNFRLRPSIRLLGEGIVACGNVVLPVPRAPGQGPCGTP</sequence>
<dbReference type="SMART" id="SM00710">
    <property type="entry name" value="PbH1"/>
    <property type="match status" value="5"/>
</dbReference>
<evidence type="ECO:0000313" key="4">
    <source>
        <dbReference type="Proteomes" id="UP000732399"/>
    </source>
</evidence>
<evidence type="ECO:0000259" key="2">
    <source>
        <dbReference type="Pfam" id="PF13229"/>
    </source>
</evidence>